<evidence type="ECO:0000256" key="5">
    <source>
        <dbReference type="ARBA" id="ARBA00023239"/>
    </source>
</evidence>
<keyword evidence="7" id="KW-0539">Nucleus</keyword>
<dbReference type="SMART" id="SM00478">
    <property type="entry name" value="ENDO3c"/>
    <property type="match status" value="1"/>
</dbReference>
<evidence type="ECO:0000256" key="2">
    <source>
        <dbReference type="ARBA" id="ARBA00022763"/>
    </source>
</evidence>
<dbReference type="eggNOG" id="KOG1921">
    <property type="taxonomic scope" value="Eukaryota"/>
</dbReference>
<evidence type="ECO:0000313" key="9">
    <source>
        <dbReference type="EMBL" id="BAM41426.1"/>
    </source>
</evidence>
<reference evidence="9 10" key="1">
    <citation type="journal article" date="2012" name="MBio">
        <title>Comparative genome analysis of three eukaryotic parasites with differing abilities to transform leukocytes reveals key mediators of Theileria-induced leukocyte transformation.</title>
        <authorList>
            <person name="Hayashida K."/>
            <person name="Hara Y."/>
            <person name="Abe T."/>
            <person name="Yamasaki C."/>
            <person name="Toyoda A."/>
            <person name="Kosuge T."/>
            <person name="Suzuki Y."/>
            <person name="Sato Y."/>
            <person name="Kawashima S."/>
            <person name="Katayama T."/>
            <person name="Wakaguri H."/>
            <person name="Inoue N."/>
            <person name="Homma K."/>
            <person name="Tada-Umezaki M."/>
            <person name="Yagi Y."/>
            <person name="Fujii Y."/>
            <person name="Habara T."/>
            <person name="Kanehisa M."/>
            <person name="Watanabe H."/>
            <person name="Ito K."/>
            <person name="Gojobori T."/>
            <person name="Sugawara H."/>
            <person name="Imanishi T."/>
            <person name="Weir W."/>
            <person name="Gardner M."/>
            <person name="Pain A."/>
            <person name="Shiels B."/>
            <person name="Hattori M."/>
            <person name="Nene V."/>
            <person name="Sugimoto C."/>
        </authorList>
    </citation>
    <scope>NUCLEOTIDE SEQUENCE [LARGE SCALE GENOMIC DNA]</scope>
    <source>
        <strain evidence="9 10">Shintoku</strain>
    </source>
</reference>
<dbReference type="InterPro" id="IPR030841">
    <property type="entry name" value="NTH1"/>
</dbReference>
<dbReference type="CDD" id="cd00056">
    <property type="entry name" value="ENDO3c"/>
    <property type="match status" value="1"/>
</dbReference>
<dbReference type="GO" id="GO:0005634">
    <property type="term" value="C:nucleus"/>
    <property type="evidence" value="ECO:0007669"/>
    <property type="project" value="UniProtKB-SubCell"/>
</dbReference>
<dbReference type="Gene3D" id="1.10.340.30">
    <property type="entry name" value="Hypothetical protein, domain 2"/>
    <property type="match status" value="1"/>
</dbReference>
<dbReference type="Proteomes" id="UP000003786">
    <property type="component" value="Chromosome 3"/>
</dbReference>
<dbReference type="EMBL" id="AP011948">
    <property type="protein sequence ID" value="BAM41426.1"/>
    <property type="molecule type" value="Genomic_DNA"/>
</dbReference>
<comment type="similarity">
    <text evidence="1 7">Belongs to the Nth/MutY family.</text>
</comment>
<dbReference type="GO" id="GO:0140078">
    <property type="term" value="F:class I DNA-(apurinic or apyrimidinic site) endonuclease activity"/>
    <property type="evidence" value="ECO:0007669"/>
    <property type="project" value="UniProtKB-EC"/>
</dbReference>
<keyword evidence="7" id="KW-0496">Mitochondrion</keyword>
<organism evidence="9 10">
    <name type="scientific">Theileria orientalis strain Shintoku</name>
    <dbReference type="NCBI Taxonomy" id="869250"/>
    <lineage>
        <taxon>Eukaryota</taxon>
        <taxon>Sar</taxon>
        <taxon>Alveolata</taxon>
        <taxon>Apicomplexa</taxon>
        <taxon>Aconoidasida</taxon>
        <taxon>Piroplasmida</taxon>
        <taxon>Theileriidae</taxon>
        <taxon>Theileria</taxon>
    </lineage>
</organism>
<name>J4C421_THEOR</name>
<evidence type="ECO:0000256" key="6">
    <source>
        <dbReference type="ARBA" id="ARBA00023295"/>
    </source>
</evidence>
<gene>
    <name evidence="7" type="primary">NTH1</name>
    <name evidence="9" type="ORF">TOT_030000687</name>
</gene>
<evidence type="ECO:0000256" key="1">
    <source>
        <dbReference type="ARBA" id="ARBA00008343"/>
    </source>
</evidence>
<evidence type="ECO:0000256" key="3">
    <source>
        <dbReference type="ARBA" id="ARBA00022801"/>
    </source>
</evidence>
<dbReference type="GeneID" id="20715846"/>
<dbReference type="Gene3D" id="1.10.1670.10">
    <property type="entry name" value="Helix-hairpin-Helix base-excision DNA repair enzymes (C-terminal)"/>
    <property type="match status" value="1"/>
</dbReference>
<evidence type="ECO:0000256" key="4">
    <source>
        <dbReference type="ARBA" id="ARBA00023204"/>
    </source>
</evidence>
<keyword evidence="9" id="KW-0540">Nuclease</keyword>
<evidence type="ECO:0000256" key="7">
    <source>
        <dbReference type="HAMAP-Rule" id="MF_03183"/>
    </source>
</evidence>
<protein>
    <recommendedName>
        <fullName evidence="7">Endonuclease III homolog</fullName>
        <ecNumber evidence="7">3.2.2.-</ecNumber>
        <ecNumber evidence="7">4.2.99.18</ecNumber>
    </recommendedName>
    <alternativeName>
        <fullName evidence="7">Bifunctional DNA N-glycosylase/DNA-(apurinic or apyrimidinic site) lyase</fullName>
        <shortName evidence="7">DNA glycosylase/AP lyase</shortName>
    </alternativeName>
</protein>
<dbReference type="EC" id="4.2.99.18" evidence="7"/>
<keyword evidence="2 7" id="KW-0227">DNA damage</keyword>
<dbReference type="Pfam" id="PF00633">
    <property type="entry name" value="HHH"/>
    <property type="match status" value="1"/>
</dbReference>
<feature type="domain" description="HhH-GPD" evidence="8">
    <location>
        <begin position="247"/>
        <end position="395"/>
    </location>
</feature>
<dbReference type="InterPro" id="IPR003265">
    <property type="entry name" value="HhH-GPD_domain"/>
</dbReference>
<dbReference type="EC" id="3.2.2.-" evidence="7"/>
<dbReference type="InterPro" id="IPR000445">
    <property type="entry name" value="HhH_motif"/>
</dbReference>
<dbReference type="PANTHER" id="PTHR43286">
    <property type="entry name" value="ENDONUCLEASE III-LIKE PROTEIN 1"/>
    <property type="match status" value="1"/>
</dbReference>
<comment type="subcellular location">
    <subcellularLocation>
        <location evidence="7">Nucleus</location>
    </subcellularLocation>
    <subcellularLocation>
        <location evidence="7">Mitochondrion</location>
    </subcellularLocation>
</comment>
<dbReference type="GO" id="GO:0003677">
    <property type="term" value="F:DNA binding"/>
    <property type="evidence" value="ECO:0007669"/>
    <property type="project" value="UniProtKB-UniRule"/>
</dbReference>
<proteinExistence type="inferred from homology"/>
<keyword evidence="10" id="KW-1185">Reference proteome</keyword>
<dbReference type="SUPFAM" id="SSF48150">
    <property type="entry name" value="DNA-glycosylase"/>
    <property type="match status" value="1"/>
</dbReference>
<dbReference type="GO" id="GO:0006285">
    <property type="term" value="P:base-excision repair, AP site formation"/>
    <property type="evidence" value="ECO:0007669"/>
    <property type="project" value="UniProtKB-UniRule"/>
</dbReference>
<dbReference type="STRING" id="869250.J4C421"/>
<accession>J4C421</accession>
<dbReference type="FunFam" id="1.10.340.30:FF:000001">
    <property type="entry name" value="Endonuclease III"/>
    <property type="match status" value="1"/>
</dbReference>
<dbReference type="VEuPathDB" id="PiroplasmaDB:TOT_030000687"/>
<dbReference type="GO" id="GO:0006289">
    <property type="term" value="P:nucleotide-excision repair"/>
    <property type="evidence" value="ECO:0007669"/>
    <property type="project" value="TreeGrafter"/>
</dbReference>
<keyword evidence="4 7" id="KW-0234">DNA repair</keyword>
<dbReference type="InterPro" id="IPR011257">
    <property type="entry name" value="DNA_glycosylase"/>
</dbReference>
<dbReference type="AlphaFoldDB" id="J4C421"/>
<dbReference type="Pfam" id="PF00730">
    <property type="entry name" value="HhH-GPD"/>
    <property type="match status" value="1"/>
</dbReference>
<keyword evidence="5 7" id="KW-0456">Lyase</keyword>
<keyword evidence="9" id="KW-0255">Endonuclease</keyword>
<dbReference type="OMA" id="CSIPNFT"/>
<comment type="caution">
    <text evidence="7">Lacks conserved residue(s) required for the propagation of feature annotation.</text>
</comment>
<dbReference type="RefSeq" id="XP_009691727.1">
    <property type="nucleotide sequence ID" value="XM_009693432.1"/>
</dbReference>
<dbReference type="OrthoDB" id="2099276at2759"/>
<dbReference type="KEGG" id="tot:TOT_030000687"/>
<dbReference type="PANTHER" id="PTHR43286:SF1">
    <property type="entry name" value="ENDONUCLEASE III-LIKE PROTEIN 1"/>
    <property type="match status" value="1"/>
</dbReference>
<comment type="catalytic activity">
    <reaction evidence="7">
        <text>2'-deoxyribonucleotide-(2'-deoxyribose 5'-phosphate)-2'-deoxyribonucleotide-DNA = a 3'-end 2'-deoxyribonucleotide-(2,3-dehydro-2,3-deoxyribose 5'-phosphate)-DNA + a 5'-end 5'-phospho-2'-deoxyribonucleoside-DNA + H(+)</text>
        <dbReference type="Rhea" id="RHEA:66592"/>
        <dbReference type="Rhea" id="RHEA-COMP:13180"/>
        <dbReference type="Rhea" id="RHEA-COMP:16897"/>
        <dbReference type="Rhea" id="RHEA-COMP:17067"/>
        <dbReference type="ChEBI" id="CHEBI:15378"/>
        <dbReference type="ChEBI" id="CHEBI:136412"/>
        <dbReference type="ChEBI" id="CHEBI:157695"/>
        <dbReference type="ChEBI" id="CHEBI:167181"/>
        <dbReference type="EC" id="4.2.99.18"/>
    </reaction>
</comment>
<dbReference type="InterPro" id="IPR023170">
    <property type="entry name" value="HhH_base_excis_C"/>
</dbReference>
<dbReference type="GO" id="GO:0000703">
    <property type="term" value="F:oxidized pyrimidine nucleobase lesion DNA N-glycosylase activity"/>
    <property type="evidence" value="ECO:0007669"/>
    <property type="project" value="UniProtKB-UniRule"/>
</dbReference>
<evidence type="ECO:0000259" key="8">
    <source>
        <dbReference type="SMART" id="SM00478"/>
    </source>
</evidence>
<keyword evidence="6 7" id="KW-0326">Glycosidase</keyword>
<comment type="function">
    <text evidence="7">Bifunctional DNA N-glycosylase with associated apurinic/apyrimidinic (AP) lyase function that catalyzes the first step in base excision repair (BER), the primary repair pathway for the repair of oxidative DNA damage. The DNA N-glycosylase activity releases the damaged DNA base from DNA by cleaving the N-glycosidic bond, leaving an AP site. The AP lyase activity cleaves the phosphodiester bond 3' to the AP site by a beta-elimination. Primarily recognizes and repairs oxidative base damage of pyrimidines.</text>
</comment>
<evidence type="ECO:0000313" key="10">
    <source>
        <dbReference type="Proteomes" id="UP000003786"/>
    </source>
</evidence>
<keyword evidence="3 7" id="KW-0378">Hydrolase</keyword>
<dbReference type="HAMAP" id="MF_03183">
    <property type="entry name" value="Endonuclease_III_Nth"/>
    <property type="match status" value="1"/>
</dbReference>
<dbReference type="GO" id="GO:0005739">
    <property type="term" value="C:mitochondrion"/>
    <property type="evidence" value="ECO:0007669"/>
    <property type="project" value="UniProtKB-SubCell"/>
</dbReference>
<sequence length="426" mass="48439">MRVPFFKYFVEFLTIILITLQSIVRAFRFYNTSSTRAYGWAAPNFVRRSYVIDIANCLNNNVDMSRRKSKTSKIDELNKEKGLKTSDASTNLELETLHREFEQFTPKYYVEQVINTSFNLKPIRGRKRSLEISYEGKGPNKKLERQVGEDDFDVEEIIREMRSKGSEASKAKKVELELSKEEAEEGKVNNFRIVEDEVCSIPNFTKVWNGIANKRNKELAPVDQYGSHCLAEQGKDFEFQTLVACMLSSQTKDEVTASCMEKLKKRGLTLENMLKMEVSELDSLISKVGFHATKSKNIKKVAEILKEKYGGKVPSNKKDLESLPGIGPKMANLIQQIAFNIVDGIAVDLHVHRITNRLGWVKTKTPEETRVKLEELLPKSLWSEVNPLLVGFGQTFCTAAGPGCPTCPVNKWCPTGISNLRNRRSY</sequence>